<accession>A0A0D0RT72</accession>
<proteinExistence type="predicted"/>
<protein>
    <submittedName>
        <fullName evidence="2">Uncharacterized protein</fullName>
    </submittedName>
</protein>
<dbReference type="RefSeq" id="WP_043048007.1">
    <property type="nucleotide sequence ID" value="NZ_JXCQ01000012.1"/>
</dbReference>
<sequence length="327" mass="35229">MTYLNVLARPVVFSKIGNFLSGGFFKSIETPSPPKIKSPKLDIPSVGSSGAGPSRVHKQFDQDFIDKKVAAFDGQMPGGGQRPLGEAPNVDTLGAPDTPAAPDLTQYQEAHRKAWQAQKDQRARDKLFAQPTAGRVDGKNVEPFSSKRLEEASDSLTKAVKKADPPRNSALVRTAVIAAPFSALGLVSAGTVNAFLKPLIDPPSADGVTKEDLKETRILETIQKHVSTVANTWSDTKGRVHPAPDELTWVLKSNEERMDVLEKMINFLETSLASDAKALGIDVSFADTGAPKNDIESRALALNSRLAVITDLFEQMSSKIEVRLGAS</sequence>
<feature type="region of interest" description="Disordered" evidence="1">
    <location>
        <begin position="76"/>
        <end position="102"/>
    </location>
</feature>
<dbReference type="AlphaFoldDB" id="A0A0D0RT72"/>
<name>A0A0D0RT72_PSEFL</name>
<feature type="region of interest" description="Disordered" evidence="1">
    <location>
        <begin position="30"/>
        <end position="54"/>
    </location>
</feature>
<evidence type="ECO:0000313" key="3">
    <source>
        <dbReference type="Proteomes" id="UP000032210"/>
    </source>
</evidence>
<evidence type="ECO:0000256" key="1">
    <source>
        <dbReference type="SAM" id="MobiDB-lite"/>
    </source>
</evidence>
<comment type="caution">
    <text evidence="2">The sequence shown here is derived from an EMBL/GenBank/DDBJ whole genome shotgun (WGS) entry which is preliminary data.</text>
</comment>
<evidence type="ECO:0000313" key="2">
    <source>
        <dbReference type="EMBL" id="KIR22727.1"/>
    </source>
</evidence>
<dbReference type="Proteomes" id="UP000032210">
    <property type="component" value="Unassembled WGS sequence"/>
</dbReference>
<gene>
    <name evidence="2" type="ORF">PFLU3_18510</name>
</gene>
<organism evidence="2 3">
    <name type="scientific">Pseudomonas fluorescens</name>
    <dbReference type="NCBI Taxonomy" id="294"/>
    <lineage>
        <taxon>Bacteria</taxon>
        <taxon>Pseudomonadati</taxon>
        <taxon>Pseudomonadota</taxon>
        <taxon>Gammaproteobacteria</taxon>
        <taxon>Pseudomonadales</taxon>
        <taxon>Pseudomonadaceae</taxon>
        <taxon>Pseudomonas</taxon>
    </lineage>
</organism>
<reference evidence="2 3" key="1">
    <citation type="submission" date="2015-01" db="EMBL/GenBank/DDBJ databases">
        <title>Genome sequence of the beneficial rhizobacterium Pseudomonas fluorescens 2-79.</title>
        <authorList>
            <person name="Thuermer A."/>
            <person name="Daniel R."/>
        </authorList>
    </citation>
    <scope>NUCLEOTIDE SEQUENCE [LARGE SCALE GENOMIC DNA]</scope>
    <source>
        <strain evidence="2 3">2-79</strain>
    </source>
</reference>
<dbReference type="EMBL" id="JXCQ01000012">
    <property type="protein sequence ID" value="KIR22727.1"/>
    <property type="molecule type" value="Genomic_DNA"/>
</dbReference>
<dbReference type="PATRIC" id="fig|294.125.peg.1900"/>